<name>A0A5C6N8F1_9TELE</name>
<sequence>MWLRSVVGGSVLPLLCAAGELLIAATTLDVVIMSARRRAGVERLLKAAAGLVGLRSRLLHPDVRRLFLFPEGSEAVSASTQVVCVSEANSAVERRRRRLYFTHSFASLLWMTQTAGVDGVWGFSSSTEVLTRLKSGSTNSVAARRRGVRYVLLSVRRDRPILTLYAGDRGGVLRWYSPADQLRWLREFGRKAQARGDVVFLLLAGRTRPLGAKTAPQEGGSATLFVSTLILVFLWTFRPFLALCAALCFGWMVGKPTHRVLQRPPPR</sequence>
<keyword evidence="1" id="KW-1133">Transmembrane helix</keyword>
<evidence type="ECO:0000313" key="2">
    <source>
        <dbReference type="EMBL" id="TWW63048.1"/>
    </source>
</evidence>
<dbReference type="Proteomes" id="UP000324091">
    <property type="component" value="Chromosome 3"/>
</dbReference>
<comment type="caution">
    <text evidence="2">The sequence shown here is derived from an EMBL/GenBank/DDBJ whole genome shotgun (WGS) entry which is preliminary data.</text>
</comment>
<keyword evidence="3" id="KW-1185">Reference proteome</keyword>
<feature type="transmembrane region" description="Helical" evidence="1">
    <location>
        <begin position="224"/>
        <end position="253"/>
    </location>
</feature>
<accession>A0A5C6N8F1</accession>
<protein>
    <submittedName>
        <fullName evidence="2">Uncharacterized protein</fullName>
    </submittedName>
</protein>
<keyword evidence="1" id="KW-0472">Membrane</keyword>
<organism evidence="2 3">
    <name type="scientific">Takifugu flavidus</name>
    <name type="common">sansaifugu</name>
    <dbReference type="NCBI Taxonomy" id="433684"/>
    <lineage>
        <taxon>Eukaryota</taxon>
        <taxon>Metazoa</taxon>
        <taxon>Chordata</taxon>
        <taxon>Craniata</taxon>
        <taxon>Vertebrata</taxon>
        <taxon>Euteleostomi</taxon>
        <taxon>Actinopterygii</taxon>
        <taxon>Neopterygii</taxon>
        <taxon>Teleostei</taxon>
        <taxon>Neoteleostei</taxon>
        <taxon>Acanthomorphata</taxon>
        <taxon>Eupercaria</taxon>
        <taxon>Tetraodontiformes</taxon>
        <taxon>Tetradontoidea</taxon>
        <taxon>Tetraodontidae</taxon>
        <taxon>Takifugu</taxon>
    </lineage>
</organism>
<dbReference type="EMBL" id="RHFK02000016">
    <property type="protein sequence ID" value="TWW63048.1"/>
    <property type="molecule type" value="Genomic_DNA"/>
</dbReference>
<keyword evidence="1" id="KW-0812">Transmembrane</keyword>
<reference evidence="2 3" key="1">
    <citation type="submission" date="2019-04" db="EMBL/GenBank/DDBJ databases">
        <title>Chromosome genome assembly for Takifugu flavidus.</title>
        <authorList>
            <person name="Xiao S."/>
        </authorList>
    </citation>
    <scope>NUCLEOTIDE SEQUENCE [LARGE SCALE GENOMIC DNA]</scope>
    <source>
        <strain evidence="2">HTHZ2018</strain>
        <tissue evidence="2">Muscle</tissue>
    </source>
</reference>
<dbReference type="AlphaFoldDB" id="A0A5C6N8F1"/>
<proteinExistence type="predicted"/>
<evidence type="ECO:0000256" key="1">
    <source>
        <dbReference type="SAM" id="Phobius"/>
    </source>
</evidence>
<evidence type="ECO:0000313" key="3">
    <source>
        <dbReference type="Proteomes" id="UP000324091"/>
    </source>
</evidence>
<gene>
    <name evidence="2" type="ORF">D4764_03G0000560</name>
</gene>